<keyword evidence="2" id="KW-1185">Reference proteome</keyword>
<protein>
    <submittedName>
        <fullName evidence="1">Uncharacterized protein</fullName>
    </submittedName>
</protein>
<name>A0ABV1N0F1_9BACI</name>
<reference evidence="1 2" key="1">
    <citation type="submission" date="2024-06" db="EMBL/GenBank/DDBJ databases">
        <title>Lysinibacillus zambalefons sp. nov., a Novel Firmicute Isolated from the Poon Bato Zambales Hyperalkaline Spring.</title>
        <authorList>
            <person name="Aja J.A."/>
            <person name="Lazaro J.E.H."/>
            <person name="Llorin L.D."/>
            <person name="Lim K.R."/>
            <person name="Teodosio J."/>
            <person name="Dalisay D.S."/>
        </authorList>
    </citation>
    <scope>NUCLEOTIDE SEQUENCE [LARGE SCALE GENOMIC DNA]</scope>
    <source>
        <strain evidence="1 2">M3</strain>
    </source>
</reference>
<gene>
    <name evidence="1" type="ORF">ABNX05_25230</name>
</gene>
<comment type="caution">
    <text evidence="1">The sequence shown here is derived from an EMBL/GenBank/DDBJ whole genome shotgun (WGS) entry which is preliminary data.</text>
</comment>
<accession>A0ABV1N0F1</accession>
<evidence type="ECO:0000313" key="1">
    <source>
        <dbReference type="EMBL" id="MEQ6357904.1"/>
    </source>
</evidence>
<organism evidence="1 2">
    <name type="scientific">Lysinibacillus zambalensis</name>
    <dbReference type="NCBI Taxonomy" id="3160866"/>
    <lineage>
        <taxon>Bacteria</taxon>
        <taxon>Bacillati</taxon>
        <taxon>Bacillota</taxon>
        <taxon>Bacilli</taxon>
        <taxon>Bacillales</taxon>
        <taxon>Bacillaceae</taxon>
        <taxon>Lysinibacillus</taxon>
    </lineage>
</organism>
<dbReference type="EMBL" id="JBEGDG010000038">
    <property type="protein sequence ID" value="MEQ6357904.1"/>
    <property type="molecule type" value="Genomic_DNA"/>
</dbReference>
<dbReference type="RefSeq" id="WP_349662203.1">
    <property type="nucleotide sequence ID" value="NZ_JBEGDG010000038.1"/>
</dbReference>
<sequence>MYPIIISVIARRSKQLKYIKEHEYKITAVQERIQIEVLFWFL</sequence>
<proteinExistence type="predicted"/>
<dbReference type="Proteomes" id="UP001478862">
    <property type="component" value="Unassembled WGS sequence"/>
</dbReference>
<evidence type="ECO:0000313" key="2">
    <source>
        <dbReference type="Proteomes" id="UP001478862"/>
    </source>
</evidence>